<dbReference type="Proteomes" id="UP001165960">
    <property type="component" value="Unassembled WGS sequence"/>
</dbReference>
<gene>
    <name evidence="1" type="ORF">DSO57_1014019</name>
</gene>
<comment type="caution">
    <text evidence="1">The sequence shown here is derived from an EMBL/GenBank/DDBJ whole genome shotgun (WGS) entry which is preliminary data.</text>
</comment>
<name>A0ACC2T5H0_9FUNG</name>
<evidence type="ECO:0000313" key="2">
    <source>
        <dbReference type="Proteomes" id="UP001165960"/>
    </source>
</evidence>
<sequence length="65" mass="6783">MTMDQQLARLEEILGSISSPSNTSDSIKAATTALCDFTQKPESLPLFIKVIGASSHLSSSPVGSS</sequence>
<protein>
    <submittedName>
        <fullName evidence="1">Uncharacterized protein</fullName>
    </submittedName>
</protein>
<evidence type="ECO:0000313" key="1">
    <source>
        <dbReference type="EMBL" id="KAJ9069889.1"/>
    </source>
</evidence>
<accession>A0ACC2T5H0</accession>
<proteinExistence type="predicted"/>
<keyword evidence="2" id="KW-1185">Reference proteome</keyword>
<organism evidence="1 2">
    <name type="scientific">Entomophthora muscae</name>
    <dbReference type="NCBI Taxonomy" id="34485"/>
    <lineage>
        <taxon>Eukaryota</taxon>
        <taxon>Fungi</taxon>
        <taxon>Fungi incertae sedis</taxon>
        <taxon>Zoopagomycota</taxon>
        <taxon>Entomophthoromycotina</taxon>
        <taxon>Entomophthoromycetes</taxon>
        <taxon>Entomophthorales</taxon>
        <taxon>Entomophthoraceae</taxon>
        <taxon>Entomophthora</taxon>
    </lineage>
</organism>
<reference evidence="1" key="1">
    <citation type="submission" date="2022-04" db="EMBL/GenBank/DDBJ databases">
        <title>Genome of the entomopathogenic fungus Entomophthora muscae.</title>
        <authorList>
            <person name="Elya C."/>
            <person name="Lovett B.R."/>
            <person name="Lee E."/>
            <person name="Macias A.M."/>
            <person name="Hajek A.E."/>
            <person name="De Bivort B.L."/>
            <person name="Kasson M.T."/>
            <person name="De Fine Licht H.H."/>
            <person name="Stajich J.E."/>
        </authorList>
    </citation>
    <scope>NUCLEOTIDE SEQUENCE</scope>
    <source>
        <strain evidence="1">Berkeley</strain>
    </source>
</reference>
<dbReference type="EMBL" id="QTSX02003603">
    <property type="protein sequence ID" value="KAJ9069889.1"/>
    <property type="molecule type" value="Genomic_DNA"/>
</dbReference>